<dbReference type="Pfam" id="PF10199">
    <property type="entry name" value="Adaptin_binding"/>
    <property type="match status" value="1"/>
</dbReference>
<dbReference type="AlphaFoldDB" id="A0A0H1BD77"/>
<dbReference type="Gene3D" id="3.40.50.11960">
    <property type="match status" value="1"/>
</dbReference>
<organism evidence="2 3">
    <name type="scientific">Blastomyces silverae</name>
    <dbReference type="NCBI Taxonomy" id="2060906"/>
    <lineage>
        <taxon>Eukaryota</taxon>
        <taxon>Fungi</taxon>
        <taxon>Dikarya</taxon>
        <taxon>Ascomycota</taxon>
        <taxon>Pezizomycotina</taxon>
        <taxon>Eurotiomycetes</taxon>
        <taxon>Eurotiomycetidae</taxon>
        <taxon>Onygenales</taxon>
        <taxon>Ajellomycetaceae</taxon>
        <taxon>Blastomyces</taxon>
    </lineage>
</organism>
<evidence type="ECO:0000313" key="3">
    <source>
        <dbReference type="Proteomes" id="UP000053573"/>
    </source>
</evidence>
<dbReference type="EMBL" id="LDEV01002355">
    <property type="protein sequence ID" value="KLJ09389.1"/>
    <property type="molecule type" value="Genomic_DNA"/>
</dbReference>
<evidence type="ECO:0000256" key="1">
    <source>
        <dbReference type="SAM" id="MobiDB-lite"/>
    </source>
</evidence>
<proteinExistence type="predicted"/>
<feature type="region of interest" description="Disordered" evidence="1">
    <location>
        <begin position="1"/>
        <end position="24"/>
    </location>
</feature>
<evidence type="ECO:0008006" key="4">
    <source>
        <dbReference type="Google" id="ProtNLM"/>
    </source>
</evidence>
<name>A0A0H1BD77_9EURO</name>
<dbReference type="STRING" id="2060906.A0A0H1BD77"/>
<dbReference type="GO" id="GO:0016192">
    <property type="term" value="P:vesicle-mediated transport"/>
    <property type="evidence" value="ECO:0007669"/>
    <property type="project" value="InterPro"/>
</dbReference>
<dbReference type="PANTHER" id="PTHR28043">
    <property type="entry name" value="INCREASED RECOMBINATION CENTERS PROTEIN 6"/>
    <property type="match status" value="1"/>
</dbReference>
<dbReference type="OrthoDB" id="10261384at2759"/>
<evidence type="ECO:0000313" key="2">
    <source>
        <dbReference type="EMBL" id="KLJ09389.1"/>
    </source>
</evidence>
<dbReference type="InterPro" id="IPR034627">
    <property type="entry name" value="Irc6"/>
</dbReference>
<dbReference type="Proteomes" id="UP000053573">
    <property type="component" value="Unassembled WGS sequence"/>
</dbReference>
<accession>A0A0H1BD77</accession>
<sequence>MPSPGPQKEKSLKNTKAAPRISNPRRLLILTPAPHSHNIVPPFLHSLTGVPVTNAPQATTATQSDGKADPVTPGSTGDDDDVVTSTFAGYTTHSPLRIETKYYTADIPIWVDEFPFTYNNSTSAPSLPQAQPNETGPVDAGSQLPLHISPAAWGSEFLSDEAREVRDVIGAIAVCVERPTIAPSVSFPRDNDPDMSGDREHRKGIAQGIKELVSAVAEVRNRIEEERGGVGEVPGLVILVGKDEGEKKAENVKGKGSSLEGLEDSGDDEVEQILEFSTRWWEDELSEMGYFELEVVAWDPQDEGKGDTRNKFGELQGMPRIREVLRTNEWTSSSQGDLSTDFLLDSDGETGFDKEASELEREMFGLRLAIEKGGDGPDTGEPGPNDEVEEDELQVERMDGLMLRMQAIKDMAAELPEAERKAFAVKAINDIMKDI</sequence>
<keyword evidence="3" id="KW-1185">Reference proteome</keyword>
<dbReference type="PANTHER" id="PTHR28043:SF1">
    <property type="entry name" value="INCREASED RECOMBINATION CENTERS PROTEIN 6"/>
    <property type="match status" value="1"/>
</dbReference>
<dbReference type="GO" id="GO:0030674">
    <property type="term" value="F:protein-macromolecule adaptor activity"/>
    <property type="evidence" value="ECO:0007669"/>
    <property type="project" value="TreeGrafter"/>
</dbReference>
<comment type="caution">
    <text evidence="2">The sequence shown here is derived from an EMBL/GenBank/DDBJ whole genome shotgun (WGS) entry which is preliminary data.</text>
</comment>
<feature type="region of interest" description="Disordered" evidence="1">
    <location>
        <begin position="57"/>
        <end position="80"/>
    </location>
</feature>
<reference evidence="3" key="1">
    <citation type="journal article" date="2015" name="PLoS Genet.">
        <title>The dynamic genome and transcriptome of the human fungal pathogen Blastomyces and close relative Emmonsia.</title>
        <authorList>
            <person name="Munoz J.F."/>
            <person name="Gauthier G.M."/>
            <person name="Desjardins C.A."/>
            <person name="Gallo J.E."/>
            <person name="Holder J."/>
            <person name="Sullivan T.D."/>
            <person name="Marty A.J."/>
            <person name="Carmen J.C."/>
            <person name="Chen Z."/>
            <person name="Ding L."/>
            <person name="Gujja S."/>
            <person name="Magrini V."/>
            <person name="Misas E."/>
            <person name="Mitreva M."/>
            <person name="Priest M."/>
            <person name="Saif S."/>
            <person name="Whiston E.A."/>
            <person name="Young S."/>
            <person name="Zeng Q."/>
            <person name="Goldman W.E."/>
            <person name="Mardis E.R."/>
            <person name="Taylor J.W."/>
            <person name="McEwen J.G."/>
            <person name="Clay O.K."/>
            <person name="Klein B.S."/>
            <person name="Cuomo C.A."/>
        </authorList>
    </citation>
    <scope>NUCLEOTIDE SEQUENCE [LARGE SCALE GENOMIC DNA]</scope>
    <source>
        <strain evidence="3">UAMH 139</strain>
    </source>
</reference>
<protein>
    <recommendedName>
        <fullName evidence="4">Alpha and gamma adaptin binding protein p34</fullName>
    </recommendedName>
</protein>
<feature type="region of interest" description="Disordered" evidence="1">
    <location>
        <begin position="247"/>
        <end position="266"/>
    </location>
</feature>
<gene>
    <name evidence="2" type="ORF">EMPG_15192</name>
</gene>